<reference evidence="1" key="2">
    <citation type="submission" date="2021-04" db="EMBL/GenBank/DDBJ databases">
        <authorList>
            <person name="Gilroy R."/>
        </authorList>
    </citation>
    <scope>NUCLEOTIDE SEQUENCE</scope>
    <source>
        <strain evidence="1">CHK32-1732</strain>
    </source>
</reference>
<dbReference type="InterPro" id="IPR034660">
    <property type="entry name" value="DinB/YfiT-like"/>
</dbReference>
<accession>A0A9D1RM09</accession>
<dbReference type="Proteomes" id="UP000824190">
    <property type="component" value="Unassembled WGS sequence"/>
</dbReference>
<dbReference type="EMBL" id="DXGC01000016">
    <property type="protein sequence ID" value="HIW90379.1"/>
    <property type="molecule type" value="Genomic_DNA"/>
</dbReference>
<evidence type="ECO:0000313" key="1">
    <source>
        <dbReference type="EMBL" id="HIW90379.1"/>
    </source>
</evidence>
<organism evidence="1 2">
    <name type="scientific">Candidatus Corynebacterium avicola</name>
    <dbReference type="NCBI Taxonomy" id="2838527"/>
    <lineage>
        <taxon>Bacteria</taxon>
        <taxon>Bacillati</taxon>
        <taxon>Actinomycetota</taxon>
        <taxon>Actinomycetes</taxon>
        <taxon>Mycobacteriales</taxon>
        <taxon>Corynebacteriaceae</taxon>
        <taxon>Corynebacterium</taxon>
    </lineage>
</organism>
<name>A0A9D1RM09_9CORY</name>
<evidence type="ECO:0000313" key="2">
    <source>
        <dbReference type="Proteomes" id="UP000824190"/>
    </source>
</evidence>
<reference evidence="1" key="1">
    <citation type="journal article" date="2021" name="PeerJ">
        <title>Extensive microbial diversity within the chicken gut microbiome revealed by metagenomics and culture.</title>
        <authorList>
            <person name="Gilroy R."/>
            <person name="Ravi A."/>
            <person name="Getino M."/>
            <person name="Pursley I."/>
            <person name="Horton D.L."/>
            <person name="Alikhan N.F."/>
            <person name="Baker D."/>
            <person name="Gharbi K."/>
            <person name="Hall N."/>
            <person name="Watson M."/>
            <person name="Adriaenssens E.M."/>
            <person name="Foster-Nyarko E."/>
            <person name="Jarju S."/>
            <person name="Secka A."/>
            <person name="Antonio M."/>
            <person name="Oren A."/>
            <person name="Chaudhuri R.R."/>
            <person name="La Ragione R."/>
            <person name="Hildebrand F."/>
            <person name="Pallen M.J."/>
        </authorList>
    </citation>
    <scope>NUCLEOTIDE SEQUENCE</scope>
    <source>
        <strain evidence="1">CHK32-1732</strain>
    </source>
</reference>
<proteinExistence type="predicted"/>
<dbReference type="Pfam" id="PF04978">
    <property type="entry name" value="MST"/>
    <property type="match status" value="1"/>
</dbReference>
<dbReference type="Gene3D" id="1.20.120.450">
    <property type="entry name" value="dinb family like domain"/>
    <property type="match status" value="1"/>
</dbReference>
<sequence>MHHDHPDQPQSGYTSAYLSIVGEVLDGYDAALDTLDDETVNATPVPGIVNSAFGLVAHIHGMVHFWGGSLIAGEEHPRDRDAEFHATGTVAEGHDLVAVVRDRLPVWAEIALTEGIRNPTAKGTSRTDAESASPEWVLEHILHELAQHLGHLEVCRDVVLAGRRE</sequence>
<comment type="caution">
    <text evidence="1">The sequence shown here is derived from an EMBL/GenBank/DDBJ whole genome shotgun (WGS) entry which is preliminary data.</text>
</comment>
<dbReference type="AlphaFoldDB" id="A0A9D1RM09"/>
<dbReference type="InterPro" id="IPR007061">
    <property type="entry name" value="MST-like"/>
</dbReference>
<protein>
    <submittedName>
        <fullName evidence="1">DinB family protein</fullName>
    </submittedName>
</protein>
<dbReference type="SUPFAM" id="SSF109854">
    <property type="entry name" value="DinB/YfiT-like putative metalloenzymes"/>
    <property type="match status" value="1"/>
</dbReference>
<gene>
    <name evidence="1" type="ORF">H9870_01745</name>
</gene>